<feature type="region of interest" description="Disordered" evidence="1">
    <location>
        <begin position="1"/>
        <end position="30"/>
    </location>
</feature>
<dbReference type="EnsemblMetazoa" id="LLOJ001824-RA">
    <property type="protein sequence ID" value="LLOJ001824-PA"/>
    <property type="gene ID" value="LLOJ001824"/>
</dbReference>
<evidence type="ECO:0000313" key="3">
    <source>
        <dbReference type="EnsemblMetazoa" id="LLOJ001824-PA"/>
    </source>
</evidence>
<feature type="compositionally biased region" description="Basic and acidic residues" evidence="1">
    <location>
        <begin position="15"/>
        <end position="30"/>
    </location>
</feature>
<keyword evidence="4" id="KW-1185">Reference proteome</keyword>
<dbReference type="Pfam" id="PF16064">
    <property type="entry name" value="DUF4806"/>
    <property type="match status" value="1"/>
</dbReference>
<dbReference type="KEGG" id="lll:129787622"/>
<sequence length="334" mass="38962">MKRLSLRPASTVTRSVRELKSSSDDESPRKMYKTDVHEILDARTTNMVYVVEPSYAEELVTEVEEDEEGSELYEEYTEELQQQPEEKSDLKIQLANLVKKSDCSSYFTDNLLQILRKNGHTDLPTDKETLVSKPKPPPVKLTESSTTLAKILDNQKIIVKNQTLIMEQLKALARSHDTQRIRLGNLSEKIDKLFPIEESKINIFPLKSLEEFDDFNNSLSDEDFRQKVFPEISRLMQNSSWLFMMITDEVLLHYNLNGNFNKRALRETNLFNILEKNFPDSEFLRERHVQYLIKQGHGRHYTKNSRSRSKMRKTAELKGEIITDDYDGNNSIDF</sequence>
<dbReference type="GeneID" id="129787622"/>
<protein>
    <recommendedName>
        <fullName evidence="2">DUF4806 domain-containing protein</fullName>
    </recommendedName>
</protein>
<name>A0A1B0CC44_LUTLO</name>
<accession>A0A1B0CC44</accession>
<organism evidence="3 4">
    <name type="scientific">Lutzomyia longipalpis</name>
    <name type="common">Sand fly</name>
    <dbReference type="NCBI Taxonomy" id="7200"/>
    <lineage>
        <taxon>Eukaryota</taxon>
        <taxon>Metazoa</taxon>
        <taxon>Ecdysozoa</taxon>
        <taxon>Arthropoda</taxon>
        <taxon>Hexapoda</taxon>
        <taxon>Insecta</taxon>
        <taxon>Pterygota</taxon>
        <taxon>Neoptera</taxon>
        <taxon>Endopterygota</taxon>
        <taxon>Diptera</taxon>
        <taxon>Nematocera</taxon>
        <taxon>Psychodoidea</taxon>
        <taxon>Psychodidae</taxon>
        <taxon>Lutzomyia</taxon>
        <taxon>Lutzomyia</taxon>
    </lineage>
</organism>
<dbReference type="OrthoDB" id="8035197at2759"/>
<dbReference type="VEuPathDB" id="VectorBase:LLONM1_005591"/>
<dbReference type="RefSeq" id="XP_055679320.1">
    <property type="nucleotide sequence ID" value="XM_055823345.1"/>
</dbReference>
<dbReference type="VEuPathDB" id="VectorBase:LLOJ001824"/>
<dbReference type="Proteomes" id="UP000092461">
    <property type="component" value="Unassembled WGS sequence"/>
</dbReference>
<proteinExistence type="predicted"/>
<evidence type="ECO:0000259" key="2">
    <source>
        <dbReference type="Pfam" id="PF16064"/>
    </source>
</evidence>
<evidence type="ECO:0000256" key="1">
    <source>
        <dbReference type="SAM" id="MobiDB-lite"/>
    </source>
</evidence>
<dbReference type="InterPro" id="IPR032071">
    <property type="entry name" value="DUF4806"/>
</dbReference>
<evidence type="ECO:0000313" key="4">
    <source>
        <dbReference type="Proteomes" id="UP000092461"/>
    </source>
</evidence>
<feature type="domain" description="DUF4806" evidence="2">
    <location>
        <begin position="203"/>
        <end position="272"/>
    </location>
</feature>
<dbReference type="EMBL" id="AJWK01006108">
    <property type="status" value="NOT_ANNOTATED_CDS"/>
    <property type="molecule type" value="Genomic_DNA"/>
</dbReference>
<dbReference type="AlphaFoldDB" id="A0A1B0CC44"/>
<reference evidence="3" key="1">
    <citation type="submission" date="2020-05" db="UniProtKB">
        <authorList>
            <consortium name="EnsemblMetazoa"/>
        </authorList>
    </citation>
    <scope>IDENTIFICATION</scope>
    <source>
        <strain evidence="3">Jacobina</strain>
    </source>
</reference>